<evidence type="ECO:0000313" key="12">
    <source>
        <dbReference type="Proteomes" id="UP001597361"/>
    </source>
</evidence>
<feature type="domain" description="BACON" evidence="10">
    <location>
        <begin position="57"/>
        <end position="115"/>
    </location>
</feature>
<evidence type="ECO:0000256" key="3">
    <source>
        <dbReference type="ARBA" id="ARBA00023001"/>
    </source>
</evidence>
<dbReference type="PANTHER" id="PTHR31297:SF41">
    <property type="entry name" value="ENDOGLUCANASE, PUTATIVE (AFU_ORTHOLOGUE AFUA_5G01830)-RELATED"/>
    <property type="match status" value="1"/>
</dbReference>
<name>A0ABW4VPH4_9BACT</name>
<evidence type="ECO:0000256" key="4">
    <source>
        <dbReference type="ARBA" id="ARBA00023277"/>
    </source>
</evidence>
<dbReference type="InterPro" id="IPR050386">
    <property type="entry name" value="Glycosyl_hydrolase_5"/>
</dbReference>
<dbReference type="InterPro" id="IPR017853">
    <property type="entry name" value="GH"/>
</dbReference>
<evidence type="ECO:0000256" key="1">
    <source>
        <dbReference type="ARBA" id="ARBA00005641"/>
    </source>
</evidence>
<keyword evidence="3" id="KW-0136">Cellulose degradation</keyword>
<dbReference type="RefSeq" id="WP_376885059.1">
    <property type="nucleotide sequence ID" value="NZ_JBHUHR010000022.1"/>
</dbReference>
<keyword evidence="5 7" id="KW-0326">Glycosidase</keyword>
<comment type="caution">
    <text evidence="11">The sequence shown here is derived from an EMBL/GenBank/DDBJ whole genome shotgun (WGS) entry which is preliminary data.</text>
</comment>
<keyword evidence="8" id="KW-0732">Signal</keyword>
<reference evidence="12" key="1">
    <citation type="journal article" date="2019" name="Int. J. Syst. Evol. Microbiol.">
        <title>The Global Catalogue of Microorganisms (GCM) 10K type strain sequencing project: providing services to taxonomists for standard genome sequencing and annotation.</title>
        <authorList>
            <consortium name="The Broad Institute Genomics Platform"/>
            <consortium name="The Broad Institute Genome Sequencing Center for Infectious Disease"/>
            <person name="Wu L."/>
            <person name="Ma J."/>
        </authorList>
    </citation>
    <scope>NUCLEOTIDE SEQUENCE [LARGE SCALE GENOMIC DNA]</scope>
    <source>
        <strain evidence="12">CGMCC 1.15180</strain>
    </source>
</reference>
<feature type="domain" description="Glycoside hydrolase family 5" evidence="9">
    <location>
        <begin position="159"/>
        <end position="465"/>
    </location>
</feature>
<dbReference type="Gene3D" id="2.60.40.10">
    <property type="entry name" value="Immunoglobulins"/>
    <property type="match status" value="1"/>
</dbReference>
<dbReference type="InterPro" id="IPR013783">
    <property type="entry name" value="Ig-like_fold"/>
</dbReference>
<dbReference type="EMBL" id="JBHUHR010000022">
    <property type="protein sequence ID" value="MFD2034680.1"/>
    <property type="molecule type" value="Genomic_DNA"/>
</dbReference>
<dbReference type="Pfam" id="PF00150">
    <property type="entry name" value="Cellulase"/>
    <property type="match status" value="1"/>
</dbReference>
<sequence length="490" mass="54555">MKKMKLIRILTFFLGIMALFSCGEEGVIDPVLDVSVNKMDFDEEGGDKEFTISGNSDWSISNQATLWLQLSQTAGSGGSTSIQITATPNATGLTRSTILNITSPNGQARRITISQISTLYPSYNTSPLPPDATGMGSTAVQLAAKMEKGINFGNTMESPVEGEWQSSKLTESYVKFVKQIGFNAVRLPTNWVWTHLSDPDRMKIDPAWLARVKEVVGWCVANDVYVVLNTHGDNGWLEYNVNAANQEVINQKLKALWQQIATEMRDFDEHLIFAGMNEPLVDTPEQMAILNGFNETFIKAVRSTGGRNSYRVLVVQGPSTDPIKTATMMTELPKDEIPNKLMVEVHDYTPATFTLLNNGDATWGTAVYYWGSGNHSTIEPNRNAPAGQEESLIDAEFKGVKENFVDKGIPVILGEYASWRRTAATNANFLPMDLAKHNQSVEYWAKYVTKQAKANGIIPFWWEIGFMLDRSNNVVKDQRMYDAILEGYNQ</sequence>
<evidence type="ECO:0000256" key="8">
    <source>
        <dbReference type="SAM" id="SignalP"/>
    </source>
</evidence>
<dbReference type="SUPFAM" id="SSF51445">
    <property type="entry name" value="(Trans)glycosidases"/>
    <property type="match status" value="1"/>
</dbReference>
<evidence type="ECO:0000256" key="7">
    <source>
        <dbReference type="RuleBase" id="RU361153"/>
    </source>
</evidence>
<proteinExistence type="inferred from homology"/>
<evidence type="ECO:0000256" key="6">
    <source>
        <dbReference type="ARBA" id="ARBA00023326"/>
    </source>
</evidence>
<dbReference type="Proteomes" id="UP001597361">
    <property type="component" value="Unassembled WGS sequence"/>
</dbReference>
<gene>
    <name evidence="11" type="ORF">ACFSKL_07770</name>
</gene>
<dbReference type="PANTHER" id="PTHR31297">
    <property type="entry name" value="GLUCAN ENDO-1,6-BETA-GLUCOSIDASE B"/>
    <property type="match status" value="1"/>
</dbReference>
<evidence type="ECO:0000313" key="11">
    <source>
        <dbReference type="EMBL" id="MFD2034680.1"/>
    </source>
</evidence>
<evidence type="ECO:0000256" key="5">
    <source>
        <dbReference type="ARBA" id="ARBA00023295"/>
    </source>
</evidence>
<keyword evidence="4" id="KW-0119">Carbohydrate metabolism</keyword>
<dbReference type="Gene3D" id="3.20.20.80">
    <property type="entry name" value="Glycosidases"/>
    <property type="match status" value="1"/>
</dbReference>
<feature type="signal peptide" evidence="8">
    <location>
        <begin position="1"/>
        <end position="23"/>
    </location>
</feature>
<dbReference type="Pfam" id="PF13004">
    <property type="entry name" value="BACON"/>
    <property type="match status" value="1"/>
</dbReference>
<comment type="similarity">
    <text evidence="1 7">Belongs to the glycosyl hydrolase 5 (cellulase A) family.</text>
</comment>
<dbReference type="InterPro" id="IPR001547">
    <property type="entry name" value="Glyco_hydro_5"/>
</dbReference>
<keyword evidence="12" id="KW-1185">Reference proteome</keyword>
<organism evidence="11 12">
    <name type="scientific">Belliella marina</name>
    <dbReference type="NCBI Taxonomy" id="1644146"/>
    <lineage>
        <taxon>Bacteria</taxon>
        <taxon>Pseudomonadati</taxon>
        <taxon>Bacteroidota</taxon>
        <taxon>Cytophagia</taxon>
        <taxon>Cytophagales</taxon>
        <taxon>Cyclobacteriaceae</taxon>
        <taxon>Belliella</taxon>
    </lineage>
</organism>
<keyword evidence="2 7" id="KW-0378">Hydrolase</keyword>
<evidence type="ECO:0000259" key="9">
    <source>
        <dbReference type="Pfam" id="PF00150"/>
    </source>
</evidence>
<evidence type="ECO:0000259" key="10">
    <source>
        <dbReference type="Pfam" id="PF13004"/>
    </source>
</evidence>
<dbReference type="InterPro" id="IPR024361">
    <property type="entry name" value="BACON"/>
</dbReference>
<feature type="chain" id="PRO_5046126238" evidence="8">
    <location>
        <begin position="24"/>
        <end position="490"/>
    </location>
</feature>
<dbReference type="PROSITE" id="PS51257">
    <property type="entry name" value="PROKAR_LIPOPROTEIN"/>
    <property type="match status" value="1"/>
</dbReference>
<accession>A0ABW4VPH4</accession>
<dbReference type="CDD" id="cd14948">
    <property type="entry name" value="BACON"/>
    <property type="match status" value="1"/>
</dbReference>
<keyword evidence="6" id="KW-0624">Polysaccharide degradation</keyword>
<evidence type="ECO:0000256" key="2">
    <source>
        <dbReference type="ARBA" id="ARBA00022801"/>
    </source>
</evidence>
<protein>
    <submittedName>
        <fullName evidence="11">Cellulase family glycosylhydrolase</fullName>
    </submittedName>
</protein>